<evidence type="ECO:0000256" key="7">
    <source>
        <dbReference type="ARBA" id="ARBA00032903"/>
    </source>
</evidence>
<proteinExistence type="inferred from homology"/>
<dbReference type="InterPro" id="IPR006156">
    <property type="entry name" value="Dihydroneopterin_aldolase"/>
</dbReference>
<evidence type="ECO:0000256" key="3">
    <source>
        <dbReference type="ARBA" id="ARBA00005708"/>
    </source>
</evidence>
<comment type="similarity">
    <text evidence="3">Belongs to the DHNA family.</text>
</comment>
<dbReference type="Proteomes" id="UP000266796">
    <property type="component" value="Chromosome"/>
</dbReference>
<dbReference type="SUPFAM" id="SSF55620">
    <property type="entry name" value="Tetrahydrobiopterin biosynthesis enzymes-like"/>
    <property type="match status" value="1"/>
</dbReference>
<dbReference type="InterPro" id="IPR043133">
    <property type="entry name" value="GTP-CH-I_C/QueF"/>
</dbReference>
<dbReference type="EMBL" id="CP025628">
    <property type="protein sequence ID" value="AWD32191.1"/>
    <property type="molecule type" value="Genomic_DNA"/>
</dbReference>
<evidence type="ECO:0000256" key="4">
    <source>
        <dbReference type="ARBA" id="ARBA00013043"/>
    </source>
</evidence>
<organism evidence="9 10">
    <name type="scientific">Candidatus Kinetoplastidibacterium kentomonadis</name>
    <dbReference type="NCBI Taxonomy" id="1576550"/>
    <lineage>
        <taxon>Bacteria</taxon>
        <taxon>Pseudomonadati</taxon>
        <taxon>Pseudomonadota</taxon>
        <taxon>Betaproteobacteria</taxon>
        <taxon>Candidatus Kinetoplastidibacterium</taxon>
    </lineage>
</organism>
<dbReference type="PANTHER" id="PTHR42844">
    <property type="entry name" value="DIHYDRONEOPTERIN ALDOLASE 1-RELATED"/>
    <property type="match status" value="1"/>
</dbReference>
<evidence type="ECO:0000256" key="5">
    <source>
        <dbReference type="ARBA" id="ARBA00022909"/>
    </source>
</evidence>
<accession>A0A3Q8EXX7</accession>
<evidence type="ECO:0000256" key="6">
    <source>
        <dbReference type="ARBA" id="ARBA00023239"/>
    </source>
</evidence>
<dbReference type="AlphaFoldDB" id="A0A3Q8EXX7"/>
<dbReference type="InterPro" id="IPR006157">
    <property type="entry name" value="FolB_dom"/>
</dbReference>
<keyword evidence="5" id="KW-0289">Folate biosynthesis</keyword>
<gene>
    <name evidence="9" type="ORF">CKSOR_00046</name>
</gene>
<evidence type="ECO:0000256" key="2">
    <source>
        <dbReference type="ARBA" id="ARBA00005013"/>
    </source>
</evidence>
<feature type="domain" description="Dihydroneopterin aldolase/epimerase" evidence="8">
    <location>
        <begin position="8"/>
        <end position="117"/>
    </location>
</feature>
<keyword evidence="6" id="KW-0456">Lyase</keyword>
<evidence type="ECO:0000313" key="10">
    <source>
        <dbReference type="Proteomes" id="UP000266796"/>
    </source>
</evidence>
<dbReference type="GO" id="GO:0004150">
    <property type="term" value="F:dihydroneopterin aldolase activity"/>
    <property type="evidence" value="ECO:0007669"/>
    <property type="project" value="UniProtKB-EC"/>
</dbReference>
<dbReference type="SMART" id="SM00905">
    <property type="entry name" value="FolB"/>
    <property type="match status" value="1"/>
</dbReference>
<dbReference type="Pfam" id="PF02152">
    <property type="entry name" value="FolB"/>
    <property type="match status" value="1"/>
</dbReference>
<evidence type="ECO:0000313" key="9">
    <source>
        <dbReference type="EMBL" id="AWD32191.1"/>
    </source>
</evidence>
<dbReference type="KEGG" id="kso:CKSOR_00046"/>
<keyword evidence="10" id="KW-1185">Reference proteome</keyword>
<dbReference type="GO" id="GO:0046656">
    <property type="term" value="P:folic acid biosynthetic process"/>
    <property type="evidence" value="ECO:0007669"/>
    <property type="project" value="UniProtKB-KW"/>
</dbReference>
<sequence>MLNKSYKIILSEMVVDTFIGILDIEKTSTQPIIIDLIIDLYLNDYNDDISDVLDYRIIRNIIIEESKRKHINLIETLADNILNRIFQEVKLINKITIKISKPMVFHDCKSISVEMTYYK</sequence>
<reference evidence="9 10" key="1">
    <citation type="journal article" date="2018" name="Parasitology">
        <title>The reduced genome of Candidatus Kinetoplastibacterium sorsogonicusi, the endosymbiont of Kentomonas sorsogonicus (Trypanosomatidae): loss of the haem-synthesis pathway.</title>
        <authorList>
            <person name="Silva F.M."/>
            <person name="Kostygov A.Y."/>
            <person name="Spodareva V.V."/>
            <person name="Butenko A."/>
            <person name="Tossou R."/>
            <person name="Lukes J."/>
            <person name="Yurchenko V."/>
            <person name="Alves J.M.P."/>
        </authorList>
    </citation>
    <scope>NUCLEOTIDE SEQUENCE [LARGE SCALE GENOMIC DNA]</scope>
    <source>
        <strain evidence="9 10">MF-08</strain>
    </source>
</reference>
<protein>
    <recommendedName>
        <fullName evidence="4">dihydroneopterin aldolase</fullName>
        <ecNumber evidence="4">4.1.2.25</ecNumber>
    </recommendedName>
    <alternativeName>
        <fullName evidence="7">7,8-dihydroneopterin aldolase</fullName>
    </alternativeName>
</protein>
<comment type="catalytic activity">
    <reaction evidence="1">
        <text>7,8-dihydroneopterin = 6-hydroxymethyl-7,8-dihydropterin + glycolaldehyde</text>
        <dbReference type="Rhea" id="RHEA:10540"/>
        <dbReference type="ChEBI" id="CHEBI:17001"/>
        <dbReference type="ChEBI" id="CHEBI:17071"/>
        <dbReference type="ChEBI" id="CHEBI:44841"/>
        <dbReference type="EC" id="4.1.2.25"/>
    </reaction>
</comment>
<dbReference type="NCBIfam" id="TIGR00526">
    <property type="entry name" value="folB_dom"/>
    <property type="match status" value="1"/>
</dbReference>
<dbReference type="OrthoDB" id="8521219at2"/>
<name>A0A3Q8EXX7_9PROT</name>
<evidence type="ECO:0000259" key="8">
    <source>
        <dbReference type="SMART" id="SM00905"/>
    </source>
</evidence>
<dbReference type="RefSeq" id="WP_108673616.1">
    <property type="nucleotide sequence ID" value="NZ_CP025628.1"/>
</dbReference>
<evidence type="ECO:0000256" key="1">
    <source>
        <dbReference type="ARBA" id="ARBA00001353"/>
    </source>
</evidence>
<dbReference type="GO" id="GO:0005737">
    <property type="term" value="C:cytoplasm"/>
    <property type="evidence" value="ECO:0007669"/>
    <property type="project" value="TreeGrafter"/>
</dbReference>
<comment type="pathway">
    <text evidence="2">Cofactor biosynthesis; tetrahydrofolate biosynthesis; 2-amino-4-hydroxy-6-hydroxymethyl-7,8-dihydropteridine diphosphate from 7,8-dihydroneopterin triphosphate: step 3/4.</text>
</comment>
<dbReference type="EC" id="4.1.2.25" evidence="4"/>
<dbReference type="Gene3D" id="3.30.1130.10">
    <property type="match status" value="1"/>
</dbReference>
<dbReference type="PANTHER" id="PTHR42844:SF1">
    <property type="entry name" value="DIHYDRONEOPTERIN ALDOLASE 1-RELATED"/>
    <property type="match status" value="1"/>
</dbReference>